<proteinExistence type="inferred from homology"/>
<dbReference type="Pfam" id="PF02687">
    <property type="entry name" value="FtsX"/>
    <property type="match status" value="1"/>
</dbReference>
<dbReference type="GO" id="GO:0022857">
    <property type="term" value="F:transmembrane transporter activity"/>
    <property type="evidence" value="ECO:0007669"/>
    <property type="project" value="TreeGrafter"/>
</dbReference>
<feature type="transmembrane region" description="Helical" evidence="7">
    <location>
        <begin position="339"/>
        <end position="372"/>
    </location>
</feature>
<dbReference type="PANTHER" id="PTHR30572">
    <property type="entry name" value="MEMBRANE COMPONENT OF TRANSPORTER-RELATED"/>
    <property type="match status" value="1"/>
</dbReference>
<dbReference type="RefSeq" id="WP_062543126.1">
    <property type="nucleotide sequence ID" value="NZ_CP012643.1"/>
</dbReference>
<organism evidence="10 11">
    <name type="scientific">Rufibacter tibetensis</name>
    <dbReference type="NCBI Taxonomy" id="512763"/>
    <lineage>
        <taxon>Bacteria</taxon>
        <taxon>Pseudomonadati</taxon>
        <taxon>Bacteroidota</taxon>
        <taxon>Cytophagia</taxon>
        <taxon>Cytophagales</taxon>
        <taxon>Hymenobacteraceae</taxon>
        <taxon>Rufibacter</taxon>
    </lineage>
</organism>
<evidence type="ECO:0000256" key="2">
    <source>
        <dbReference type="ARBA" id="ARBA00022475"/>
    </source>
</evidence>
<keyword evidence="11" id="KW-1185">Reference proteome</keyword>
<keyword evidence="4 7" id="KW-1133">Transmembrane helix</keyword>
<sequence>MLYLRLVYESFQFAWQALRSNLLRTVLSLLGVTIGIFAIISVFTIVDSLERSIRDSMSFVGERIIYVEKFPWIFSDHSDVPWWKFMQRPPATMREYKYMEEQLENAEGVALVSRRGGNTFKHRNNSMSGIMLQGVTKDFNKVAEVPIEEGRFFTQQEVDGSRNVIIVGAEVAENLFPNSSAVGGDIRIRGQKFKVIGVMEKQGAGLFEGMPTNDKNAYVPFGAFGKMFAGGPRGIQPVLMIKGLVDDVGLQNLEYEVKGKMRTVRGLKPYQEDNFAINRSEMMADAIGEMFSIIGIAGWVIGGFSILVGGFGIANIMFVSVKERTNIIGIQKSLGAKNFFILFQFLFESVFLSLIGGGVGILLVSLITFIPMGTLEIILTPGNILLGLGVSVVIGVLSGIIPAVIASHLDPVIAIRSK</sequence>
<dbReference type="KEGG" id="rti:DC20_06730"/>
<evidence type="ECO:0000256" key="4">
    <source>
        <dbReference type="ARBA" id="ARBA00022989"/>
    </source>
</evidence>
<evidence type="ECO:0000259" key="8">
    <source>
        <dbReference type="Pfam" id="PF02687"/>
    </source>
</evidence>
<dbReference type="EMBL" id="CP012643">
    <property type="protein sequence ID" value="ALI98717.1"/>
    <property type="molecule type" value="Genomic_DNA"/>
</dbReference>
<evidence type="ECO:0000256" key="3">
    <source>
        <dbReference type="ARBA" id="ARBA00022692"/>
    </source>
</evidence>
<keyword evidence="5 7" id="KW-0472">Membrane</keyword>
<evidence type="ECO:0000256" key="1">
    <source>
        <dbReference type="ARBA" id="ARBA00004651"/>
    </source>
</evidence>
<dbReference type="STRING" id="512763.DC20_06730"/>
<dbReference type="Proteomes" id="UP000061382">
    <property type="component" value="Chromosome"/>
</dbReference>
<evidence type="ECO:0000256" key="5">
    <source>
        <dbReference type="ARBA" id="ARBA00023136"/>
    </source>
</evidence>
<dbReference type="AlphaFoldDB" id="A0A0P0CW11"/>
<dbReference type="Pfam" id="PF12704">
    <property type="entry name" value="MacB_PCD"/>
    <property type="match status" value="1"/>
</dbReference>
<gene>
    <name evidence="10" type="ORF">DC20_06730</name>
</gene>
<dbReference type="PATRIC" id="fig|512763.3.peg.1489"/>
<evidence type="ECO:0000313" key="10">
    <source>
        <dbReference type="EMBL" id="ALI98717.1"/>
    </source>
</evidence>
<dbReference type="InterPro" id="IPR025857">
    <property type="entry name" value="MacB_PCD"/>
</dbReference>
<dbReference type="InterPro" id="IPR050250">
    <property type="entry name" value="Macrolide_Exporter_MacB"/>
</dbReference>
<accession>A0A0P0CW11</accession>
<feature type="transmembrane region" description="Helical" evidence="7">
    <location>
        <begin position="21"/>
        <end position="46"/>
    </location>
</feature>
<dbReference type="OrthoDB" id="9770036at2"/>
<feature type="domain" description="MacB-like periplasmic core" evidence="9">
    <location>
        <begin position="25"/>
        <end position="228"/>
    </location>
</feature>
<dbReference type="InterPro" id="IPR003838">
    <property type="entry name" value="ABC3_permease_C"/>
</dbReference>
<keyword evidence="2" id="KW-1003">Cell membrane</keyword>
<evidence type="ECO:0000256" key="6">
    <source>
        <dbReference type="ARBA" id="ARBA00038076"/>
    </source>
</evidence>
<reference evidence="10 11" key="1">
    <citation type="submission" date="2015-08" db="EMBL/GenBank/DDBJ databases">
        <title>Complete genome sequence of Rufibacter tibetensis strain 1351t, a radiation-resistant bacterium from tibet plateau.</title>
        <authorList>
            <person name="Dai J."/>
        </authorList>
    </citation>
    <scope>NUCLEOTIDE SEQUENCE [LARGE SCALE GENOMIC DNA]</scope>
    <source>
        <strain evidence="10 11">1351</strain>
    </source>
</reference>
<evidence type="ECO:0000259" key="9">
    <source>
        <dbReference type="Pfam" id="PF12704"/>
    </source>
</evidence>
<feature type="transmembrane region" description="Helical" evidence="7">
    <location>
        <begin position="384"/>
        <end position="409"/>
    </location>
</feature>
<comment type="subcellular location">
    <subcellularLocation>
        <location evidence="1">Cell membrane</location>
        <topology evidence="1">Multi-pass membrane protein</topology>
    </subcellularLocation>
</comment>
<feature type="domain" description="ABC3 transporter permease C-terminal" evidence="8">
    <location>
        <begin position="300"/>
        <end position="411"/>
    </location>
</feature>
<name>A0A0P0CW11_9BACT</name>
<dbReference type="PANTHER" id="PTHR30572:SF4">
    <property type="entry name" value="ABC TRANSPORTER PERMEASE YTRF"/>
    <property type="match status" value="1"/>
</dbReference>
<keyword evidence="3 7" id="KW-0812">Transmembrane</keyword>
<feature type="transmembrane region" description="Helical" evidence="7">
    <location>
        <begin position="290"/>
        <end position="318"/>
    </location>
</feature>
<protein>
    <submittedName>
        <fullName evidence="10">ABC transporter</fullName>
    </submittedName>
</protein>
<evidence type="ECO:0000313" key="11">
    <source>
        <dbReference type="Proteomes" id="UP000061382"/>
    </source>
</evidence>
<evidence type="ECO:0000256" key="7">
    <source>
        <dbReference type="SAM" id="Phobius"/>
    </source>
</evidence>
<comment type="similarity">
    <text evidence="6">Belongs to the ABC-4 integral membrane protein family.</text>
</comment>
<dbReference type="GO" id="GO:0005886">
    <property type="term" value="C:plasma membrane"/>
    <property type="evidence" value="ECO:0007669"/>
    <property type="project" value="UniProtKB-SubCell"/>
</dbReference>